<gene>
    <name evidence="2" type="ORF">BaRGS_00015258</name>
</gene>
<comment type="caution">
    <text evidence="2">The sequence shown here is derived from an EMBL/GenBank/DDBJ whole genome shotgun (WGS) entry which is preliminary data.</text>
</comment>
<name>A0ABD0L2C0_9CAEN</name>
<feature type="chain" id="PRO_5044763690" evidence="1">
    <location>
        <begin position="26"/>
        <end position="91"/>
    </location>
</feature>
<keyword evidence="1" id="KW-0732">Signal</keyword>
<evidence type="ECO:0000313" key="2">
    <source>
        <dbReference type="EMBL" id="KAK7493547.1"/>
    </source>
</evidence>
<reference evidence="2 3" key="1">
    <citation type="journal article" date="2023" name="Sci. Data">
        <title>Genome assembly of the Korean intertidal mud-creeper Batillaria attramentaria.</title>
        <authorList>
            <person name="Patra A.K."/>
            <person name="Ho P.T."/>
            <person name="Jun S."/>
            <person name="Lee S.J."/>
            <person name="Kim Y."/>
            <person name="Won Y.J."/>
        </authorList>
    </citation>
    <scope>NUCLEOTIDE SEQUENCE [LARGE SCALE GENOMIC DNA]</scope>
    <source>
        <strain evidence="2">Wonlab-2016</strain>
    </source>
</reference>
<keyword evidence="3" id="KW-1185">Reference proteome</keyword>
<feature type="signal peptide" evidence="1">
    <location>
        <begin position="1"/>
        <end position="25"/>
    </location>
</feature>
<feature type="non-terminal residue" evidence="2">
    <location>
        <position position="91"/>
    </location>
</feature>
<organism evidence="2 3">
    <name type="scientific">Batillaria attramentaria</name>
    <dbReference type="NCBI Taxonomy" id="370345"/>
    <lineage>
        <taxon>Eukaryota</taxon>
        <taxon>Metazoa</taxon>
        <taxon>Spiralia</taxon>
        <taxon>Lophotrochozoa</taxon>
        <taxon>Mollusca</taxon>
        <taxon>Gastropoda</taxon>
        <taxon>Caenogastropoda</taxon>
        <taxon>Sorbeoconcha</taxon>
        <taxon>Cerithioidea</taxon>
        <taxon>Batillariidae</taxon>
        <taxon>Batillaria</taxon>
    </lineage>
</organism>
<protein>
    <submittedName>
        <fullName evidence="2">Uncharacterized protein</fullName>
    </submittedName>
</protein>
<dbReference type="Proteomes" id="UP001519460">
    <property type="component" value="Unassembled WGS sequence"/>
</dbReference>
<accession>A0ABD0L2C0</accession>
<dbReference type="AlphaFoldDB" id="A0ABD0L2C0"/>
<sequence>MTSGKKHRVLMLIVLLVMLFDVTLSFNESFEDHLDGISWRTAPKPNDFSLASGMEKAGDKTFPQTDTTRGDEHVSLRIYFQIVPVVWSFVQ</sequence>
<dbReference type="EMBL" id="JACVVK020000092">
    <property type="protein sequence ID" value="KAK7493547.1"/>
    <property type="molecule type" value="Genomic_DNA"/>
</dbReference>
<proteinExistence type="predicted"/>
<evidence type="ECO:0000313" key="3">
    <source>
        <dbReference type="Proteomes" id="UP001519460"/>
    </source>
</evidence>
<evidence type="ECO:0000256" key="1">
    <source>
        <dbReference type="SAM" id="SignalP"/>
    </source>
</evidence>